<dbReference type="OrthoDB" id="5955161at2759"/>
<organism evidence="9 10">
    <name type="scientific">Pocillopora damicornis</name>
    <name type="common">Cauliflower coral</name>
    <name type="synonym">Millepora damicornis</name>
    <dbReference type="NCBI Taxonomy" id="46731"/>
    <lineage>
        <taxon>Eukaryota</taxon>
        <taxon>Metazoa</taxon>
        <taxon>Cnidaria</taxon>
        <taxon>Anthozoa</taxon>
        <taxon>Hexacorallia</taxon>
        <taxon>Scleractinia</taxon>
        <taxon>Astrocoeniina</taxon>
        <taxon>Pocilloporidae</taxon>
        <taxon>Pocillopora</taxon>
    </lineage>
</organism>
<dbReference type="InterPro" id="IPR017452">
    <property type="entry name" value="GPCR_Rhodpsn_7TM"/>
</dbReference>
<evidence type="ECO:0000313" key="9">
    <source>
        <dbReference type="EMBL" id="RMX60139.1"/>
    </source>
</evidence>
<dbReference type="AlphaFoldDB" id="A0A3M6V2V8"/>
<dbReference type="GO" id="GO:0004930">
    <property type="term" value="F:G protein-coupled receptor activity"/>
    <property type="evidence" value="ECO:0007669"/>
    <property type="project" value="UniProtKB-KW"/>
</dbReference>
<evidence type="ECO:0000256" key="6">
    <source>
        <dbReference type="RuleBase" id="RU000688"/>
    </source>
</evidence>
<feature type="transmembrane region" description="Helical" evidence="7">
    <location>
        <begin position="99"/>
        <end position="121"/>
    </location>
</feature>
<feature type="transmembrane region" description="Helical" evidence="7">
    <location>
        <begin position="172"/>
        <end position="191"/>
    </location>
</feature>
<dbReference type="Gene3D" id="1.20.1070.10">
    <property type="entry name" value="Rhodopsin 7-helix transmembrane proteins"/>
    <property type="match status" value="1"/>
</dbReference>
<evidence type="ECO:0000256" key="3">
    <source>
        <dbReference type="ARBA" id="ARBA00022692"/>
    </source>
</evidence>
<feature type="transmembrane region" description="Helical" evidence="7">
    <location>
        <begin position="260"/>
        <end position="281"/>
    </location>
</feature>
<feature type="transmembrane region" description="Helical" evidence="7">
    <location>
        <begin position="226"/>
        <end position="248"/>
    </location>
</feature>
<name>A0A3M6V2V8_POCDA</name>
<dbReference type="PRINTS" id="PR00237">
    <property type="entry name" value="GPCRRHODOPSN"/>
</dbReference>
<dbReference type="PROSITE" id="PS50262">
    <property type="entry name" value="G_PROTEIN_RECEP_F1_2"/>
    <property type="match status" value="1"/>
</dbReference>
<keyword evidence="4 7" id="KW-1133">Transmembrane helix</keyword>
<dbReference type="EMBL" id="RCHS01000228">
    <property type="protein sequence ID" value="RMX60139.1"/>
    <property type="molecule type" value="Genomic_DNA"/>
</dbReference>
<keyword evidence="10" id="KW-1185">Reference proteome</keyword>
<comment type="subcellular location">
    <subcellularLocation>
        <location evidence="1">Cell membrane</location>
        <topology evidence="1">Multi-pass membrane protein</topology>
    </subcellularLocation>
</comment>
<gene>
    <name evidence="9" type="ORF">pdam_00010127</name>
</gene>
<dbReference type="PANTHER" id="PTHR22750">
    <property type="entry name" value="G-PROTEIN COUPLED RECEPTOR"/>
    <property type="match status" value="1"/>
</dbReference>
<dbReference type="PROSITE" id="PS00237">
    <property type="entry name" value="G_PROTEIN_RECEP_F1_1"/>
    <property type="match status" value="1"/>
</dbReference>
<keyword evidence="3 6" id="KW-0812">Transmembrane</keyword>
<dbReference type="Proteomes" id="UP000275408">
    <property type="component" value="Unassembled WGS sequence"/>
</dbReference>
<dbReference type="GO" id="GO:0005886">
    <property type="term" value="C:plasma membrane"/>
    <property type="evidence" value="ECO:0007669"/>
    <property type="project" value="UniProtKB-SubCell"/>
</dbReference>
<evidence type="ECO:0000256" key="2">
    <source>
        <dbReference type="ARBA" id="ARBA00022475"/>
    </source>
</evidence>
<keyword evidence="2" id="KW-1003">Cell membrane</keyword>
<keyword evidence="5 7" id="KW-0472">Membrane</keyword>
<dbReference type="CDD" id="cd00637">
    <property type="entry name" value="7tm_classA_rhodopsin-like"/>
    <property type="match status" value="1"/>
</dbReference>
<feature type="domain" description="G-protein coupled receptors family 1 profile" evidence="8">
    <location>
        <begin position="39"/>
        <end position="277"/>
    </location>
</feature>
<dbReference type="SUPFAM" id="SSF81321">
    <property type="entry name" value="Family A G protein-coupled receptor-like"/>
    <property type="match status" value="1"/>
</dbReference>
<dbReference type="InterPro" id="IPR000276">
    <property type="entry name" value="GPCR_Rhodpsn"/>
</dbReference>
<sequence length="309" mass="34295">MFNYSQQAGLHCHLSRNFSTFTGVFLALNIASSITATLGNALILVALQKESSLNPPSKLFLRCMAFSDLGVGLLVQPAAVTSFLCAAYQLWNLCLLSGFIWNFVSAFFTGVSFASITAISVDRHLALLLGIRYRQVVTIQRTRVVVALFLVVSTAYCLTVLISYNVFIASSVPMWSICLIISTYCHTRIYLTLRNHIQAQITPQGQPNGISPENLSRYRKTVSTTLWLLAAMIICNFPVFSVTIIGTATSPNLSLIMVQYFAVALIYFNSSLNPLLCCWKIREIRNAKSKRGKHNGSSFHFCPIKQLLL</sequence>
<keyword evidence="6" id="KW-0807">Transducer</keyword>
<feature type="transmembrane region" description="Helical" evidence="7">
    <location>
        <begin position="142"/>
        <end position="166"/>
    </location>
</feature>
<evidence type="ECO:0000259" key="8">
    <source>
        <dbReference type="PROSITE" id="PS50262"/>
    </source>
</evidence>
<dbReference type="Pfam" id="PF00001">
    <property type="entry name" value="7tm_1"/>
    <property type="match status" value="2"/>
</dbReference>
<comment type="similarity">
    <text evidence="6">Belongs to the G-protein coupled receptor 1 family.</text>
</comment>
<evidence type="ECO:0000256" key="4">
    <source>
        <dbReference type="ARBA" id="ARBA00022989"/>
    </source>
</evidence>
<reference evidence="9 10" key="1">
    <citation type="journal article" date="2018" name="Sci. Rep.">
        <title>Comparative analysis of the Pocillopora damicornis genome highlights role of immune system in coral evolution.</title>
        <authorList>
            <person name="Cunning R."/>
            <person name="Bay R.A."/>
            <person name="Gillette P."/>
            <person name="Baker A.C."/>
            <person name="Traylor-Knowles N."/>
        </authorList>
    </citation>
    <scope>NUCLEOTIDE SEQUENCE [LARGE SCALE GENOMIC DNA]</scope>
    <source>
        <strain evidence="9">RSMAS</strain>
        <tissue evidence="9">Whole animal</tissue>
    </source>
</reference>
<keyword evidence="6" id="KW-0675">Receptor</keyword>
<proteinExistence type="inferred from homology"/>
<protein>
    <recommendedName>
        <fullName evidence="8">G-protein coupled receptors family 1 profile domain-containing protein</fullName>
    </recommendedName>
</protein>
<keyword evidence="6" id="KW-0297">G-protein coupled receptor</keyword>
<comment type="caution">
    <text evidence="9">The sequence shown here is derived from an EMBL/GenBank/DDBJ whole genome shotgun (WGS) entry which is preliminary data.</text>
</comment>
<evidence type="ECO:0000256" key="5">
    <source>
        <dbReference type="ARBA" id="ARBA00023136"/>
    </source>
</evidence>
<feature type="transmembrane region" description="Helical" evidence="7">
    <location>
        <begin position="24"/>
        <end position="47"/>
    </location>
</feature>
<evidence type="ECO:0000256" key="7">
    <source>
        <dbReference type="SAM" id="Phobius"/>
    </source>
</evidence>
<accession>A0A3M6V2V8</accession>
<evidence type="ECO:0000313" key="10">
    <source>
        <dbReference type="Proteomes" id="UP000275408"/>
    </source>
</evidence>
<evidence type="ECO:0000256" key="1">
    <source>
        <dbReference type="ARBA" id="ARBA00004651"/>
    </source>
</evidence>